<name>A0ABR2K9D0_9EUKA</name>
<organism evidence="2 3">
    <name type="scientific">Tritrichomonas musculus</name>
    <dbReference type="NCBI Taxonomy" id="1915356"/>
    <lineage>
        <taxon>Eukaryota</taxon>
        <taxon>Metamonada</taxon>
        <taxon>Parabasalia</taxon>
        <taxon>Tritrichomonadida</taxon>
        <taxon>Tritrichomonadidae</taxon>
        <taxon>Tritrichomonas</taxon>
    </lineage>
</organism>
<evidence type="ECO:0000313" key="3">
    <source>
        <dbReference type="Proteomes" id="UP001470230"/>
    </source>
</evidence>
<dbReference type="Gene3D" id="3.40.30.10">
    <property type="entry name" value="Glutaredoxin"/>
    <property type="match status" value="1"/>
</dbReference>
<evidence type="ECO:0000313" key="2">
    <source>
        <dbReference type="EMBL" id="KAK8886640.1"/>
    </source>
</evidence>
<keyword evidence="3" id="KW-1185">Reference proteome</keyword>
<reference evidence="2 3" key="1">
    <citation type="submission" date="2024-04" db="EMBL/GenBank/DDBJ databases">
        <title>Tritrichomonas musculus Genome.</title>
        <authorList>
            <person name="Alves-Ferreira E."/>
            <person name="Grigg M."/>
            <person name="Lorenzi H."/>
            <person name="Galac M."/>
        </authorList>
    </citation>
    <scope>NUCLEOTIDE SEQUENCE [LARGE SCALE GENOMIC DNA]</scope>
    <source>
        <strain evidence="2 3">EAF2021</strain>
    </source>
</reference>
<comment type="caution">
    <text evidence="2">The sequence shown here is derived from an EMBL/GenBank/DDBJ whole genome shotgun (WGS) entry which is preliminary data.</text>
</comment>
<dbReference type="InterPro" id="IPR036249">
    <property type="entry name" value="Thioredoxin-like_sf"/>
</dbReference>
<gene>
    <name evidence="2" type="ORF">M9Y10_042106</name>
</gene>
<dbReference type="SUPFAM" id="SSF52833">
    <property type="entry name" value="Thioredoxin-like"/>
    <property type="match status" value="1"/>
</dbReference>
<protein>
    <recommendedName>
        <fullName evidence="1">Thioredoxin-like fold domain-containing protein</fullName>
    </recommendedName>
</protein>
<dbReference type="InterPro" id="IPR012336">
    <property type="entry name" value="Thioredoxin-like_fold"/>
</dbReference>
<dbReference type="Proteomes" id="UP001470230">
    <property type="component" value="Unassembled WGS sequence"/>
</dbReference>
<dbReference type="Pfam" id="PF13462">
    <property type="entry name" value="Thioredoxin_4"/>
    <property type="match status" value="1"/>
</dbReference>
<dbReference type="PANTHER" id="PTHR33875">
    <property type="entry name" value="OS09G0542200 PROTEIN"/>
    <property type="match status" value="1"/>
</dbReference>
<accession>A0ABR2K9D0</accession>
<proteinExistence type="predicted"/>
<sequence>MIAFLACLCLSVPKRYPGVTWGRKDAVIHIEVYVDPLCPDCLAIWPTLKTVLDKYPTQVNLTLHPFNLPYHTWAYYMVRAIYALVSYDETLGKQFIDALYTGEQNQFSNSALENIGESSIPAKILNYIANKYGISEKDLETHFNDETVRSQAATGFTFAAAHAVDGTPTVFINGVMTDIDPDTSISSWVSIIDDLL</sequence>
<dbReference type="EMBL" id="JAPFFF010000007">
    <property type="protein sequence ID" value="KAK8886640.1"/>
    <property type="molecule type" value="Genomic_DNA"/>
</dbReference>
<feature type="domain" description="Thioredoxin-like fold" evidence="1">
    <location>
        <begin position="18"/>
        <end position="194"/>
    </location>
</feature>
<dbReference type="PANTHER" id="PTHR33875:SF2">
    <property type="entry name" value="ACR183CP"/>
    <property type="match status" value="1"/>
</dbReference>
<evidence type="ECO:0000259" key="1">
    <source>
        <dbReference type="Pfam" id="PF13462"/>
    </source>
</evidence>
<dbReference type="CDD" id="cd02972">
    <property type="entry name" value="DsbA_family"/>
    <property type="match status" value="1"/>
</dbReference>